<keyword evidence="5" id="KW-1185">Reference proteome</keyword>
<dbReference type="InterPro" id="IPR003593">
    <property type="entry name" value="AAA+_ATPase"/>
</dbReference>
<keyword evidence="2" id="KW-0067">ATP-binding</keyword>
<dbReference type="OrthoDB" id="6593433at2759"/>
<dbReference type="PROSITE" id="PS00211">
    <property type="entry name" value="ABC_TRANSPORTER_1"/>
    <property type="match status" value="1"/>
</dbReference>
<accession>A0A0C9ZPA4</accession>
<dbReference type="Pfam" id="PF00005">
    <property type="entry name" value="ABC_tran"/>
    <property type="match status" value="1"/>
</dbReference>
<evidence type="ECO:0000259" key="3">
    <source>
        <dbReference type="PROSITE" id="PS50893"/>
    </source>
</evidence>
<evidence type="ECO:0000256" key="2">
    <source>
        <dbReference type="ARBA" id="ARBA00022840"/>
    </source>
</evidence>
<dbReference type="SUPFAM" id="SSF52540">
    <property type="entry name" value="P-loop containing nucleoside triphosphate hydrolases"/>
    <property type="match status" value="1"/>
</dbReference>
<dbReference type="HOGENOM" id="CLU_000604_1_22_1"/>
<dbReference type="SMART" id="SM00382">
    <property type="entry name" value="AAA"/>
    <property type="match status" value="1"/>
</dbReference>
<dbReference type="PROSITE" id="PS50893">
    <property type="entry name" value="ABC_TRANSPORTER_2"/>
    <property type="match status" value="1"/>
</dbReference>
<evidence type="ECO:0000313" key="5">
    <source>
        <dbReference type="Proteomes" id="UP000054018"/>
    </source>
</evidence>
<dbReference type="STRING" id="765257.A0A0C9ZPA4"/>
<organism evidence="4 5">
    <name type="scientific">Pisolithus microcarpus 441</name>
    <dbReference type="NCBI Taxonomy" id="765257"/>
    <lineage>
        <taxon>Eukaryota</taxon>
        <taxon>Fungi</taxon>
        <taxon>Dikarya</taxon>
        <taxon>Basidiomycota</taxon>
        <taxon>Agaricomycotina</taxon>
        <taxon>Agaricomycetes</taxon>
        <taxon>Agaricomycetidae</taxon>
        <taxon>Boletales</taxon>
        <taxon>Sclerodermatineae</taxon>
        <taxon>Pisolithaceae</taxon>
        <taxon>Pisolithus</taxon>
    </lineage>
</organism>
<dbReference type="Proteomes" id="UP000054018">
    <property type="component" value="Unassembled WGS sequence"/>
</dbReference>
<evidence type="ECO:0000313" key="4">
    <source>
        <dbReference type="EMBL" id="KIK31181.1"/>
    </source>
</evidence>
<gene>
    <name evidence="4" type="ORF">PISMIDRAFT_135123</name>
</gene>
<evidence type="ECO:0000256" key="1">
    <source>
        <dbReference type="ARBA" id="ARBA00022741"/>
    </source>
</evidence>
<keyword evidence="1" id="KW-0547">Nucleotide-binding</keyword>
<sequence length="234" mass="25872">MVGLLQVCNLSCAKDRDHNLFSNLNFVVDEEDVVVLQGKSGVGKTSLLKCVAHLNMYGGEVLYRGRTPKSYGVPTYRTKVSYVPQRPSLLSGTPRDFLKTVTSFRSRAPKVVRKSDGDVTYPIEVANAWGIDEELWDRNWSNLSGGESQRIALAIAIGLNTAEVLLLDEPTSALDPYSTTLVEGFISDELRSAESELKAIIWITHSEEQARRVGTRFLHVTPTGCEEEPSLSEP</sequence>
<dbReference type="PANTHER" id="PTHR43119">
    <property type="entry name" value="ABC TRANSPORT PROTEIN ATP-BINDING COMPONENT-RELATED"/>
    <property type="match status" value="1"/>
</dbReference>
<dbReference type="Gene3D" id="3.40.50.300">
    <property type="entry name" value="P-loop containing nucleotide triphosphate hydrolases"/>
    <property type="match status" value="1"/>
</dbReference>
<dbReference type="InterPro" id="IPR017871">
    <property type="entry name" value="ABC_transporter-like_CS"/>
</dbReference>
<reference evidence="4 5" key="1">
    <citation type="submission" date="2014-04" db="EMBL/GenBank/DDBJ databases">
        <authorList>
            <consortium name="DOE Joint Genome Institute"/>
            <person name="Kuo A."/>
            <person name="Kohler A."/>
            <person name="Costa M.D."/>
            <person name="Nagy L.G."/>
            <person name="Floudas D."/>
            <person name="Copeland A."/>
            <person name="Barry K.W."/>
            <person name="Cichocki N."/>
            <person name="Veneault-Fourrey C."/>
            <person name="LaButti K."/>
            <person name="Lindquist E.A."/>
            <person name="Lipzen A."/>
            <person name="Lundell T."/>
            <person name="Morin E."/>
            <person name="Murat C."/>
            <person name="Sun H."/>
            <person name="Tunlid A."/>
            <person name="Henrissat B."/>
            <person name="Grigoriev I.V."/>
            <person name="Hibbett D.S."/>
            <person name="Martin F."/>
            <person name="Nordberg H.P."/>
            <person name="Cantor M.N."/>
            <person name="Hua S.X."/>
        </authorList>
    </citation>
    <scope>NUCLEOTIDE SEQUENCE [LARGE SCALE GENOMIC DNA]</scope>
    <source>
        <strain evidence="4 5">441</strain>
    </source>
</reference>
<dbReference type="GO" id="GO:0005524">
    <property type="term" value="F:ATP binding"/>
    <property type="evidence" value="ECO:0007669"/>
    <property type="project" value="UniProtKB-KW"/>
</dbReference>
<dbReference type="PANTHER" id="PTHR43119:SF1">
    <property type="entry name" value="ABC TRANSPORTER DOMAIN-CONTAINING PROTEIN"/>
    <property type="match status" value="1"/>
</dbReference>
<reference evidence="5" key="2">
    <citation type="submission" date="2015-01" db="EMBL/GenBank/DDBJ databases">
        <title>Evolutionary Origins and Diversification of the Mycorrhizal Mutualists.</title>
        <authorList>
            <consortium name="DOE Joint Genome Institute"/>
            <consortium name="Mycorrhizal Genomics Consortium"/>
            <person name="Kohler A."/>
            <person name="Kuo A."/>
            <person name="Nagy L.G."/>
            <person name="Floudas D."/>
            <person name="Copeland A."/>
            <person name="Barry K.W."/>
            <person name="Cichocki N."/>
            <person name="Veneault-Fourrey C."/>
            <person name="LaButti K."/>
            <person name="Lindquist E.A."/>
            <person name="Lipzen A."/>
            <person name="Lundell T."/>
            <person name="Morin E."/>
            <person name="Murat C."/>
            <person name="Riley R."/>
            <person name="Ohm R."/>
            <person name="Sun H."/>
            <person name="Tunlid A."/>
            <person name="Henrissat B."/>
            <person name="Grigoriev I.V."/>
            <person name="Hibbett D.S."/>
            <person name="Martin F."/>
        </authorList>
    </citation>
    <scope>NUCLEOTIDE SEQUENCE [LARGE SCALE GENOMIC DNA]</scope>
    <source>
        <strain evidence="5">441</strain>
    </source>
</reference>
<dbReference type="AlphaFoldDB" id="A0A0C9ZPA4"/>
<proteinExistence type="predicted"/>
<protein>
    <recommendedName>
        <fullName evidence="3">ABC transporter domain-containing protein</fullName>
    </recommendedName>
</protein>
<name>A0A0C9ZPA4_9AGAM</name>
<dbReference type="GO" id="GO:0016887">
    <property type="term" value="F:ATP hydrolysis activity"/>
    <property type="evidence" value="ECO:0007669"/>
    <property type="project" value="InterPro"/>
</dbReference>
<feature type="domain" description="ABC transporter" evidence="3">
    <location>
        <begin position="5"/>
        <end position="233"/>
    </location>
</feature>
<dbReference type="InterPro" id="IPR027417">
    <property type="entry name" value="P-loop_NTPase"/>
</dbReference>
<dbReference type="EMBL" id="KN833685">
    <property type="protein sequence ID" value="KIK31181.1"/>
    <property type="molecule type" value="Genomic_DNA"/>
</dbReference>
<dbReference type="InterPro" id="IPR003439">
    <property type="entry name" value="ABC_transporter-like_ATP-bd"/>
</dbReference>